<reference evidence="5 6" key="1">
    <citation type="submission" date="2020-01" db="EMBL/GenBank/DDBJ databases">
        <title>Genomic analysis of Aminipila sp. CBA3637.</title>
        <authorList>
            <person name="Kim Y.B."/>
            <person name="Roh S.W."/>
        </authorList>
    </citation>
    <scope>NUCLEOTIDE SEQUENCE [LARGE SCALE GENOMIC DNA]</scope>
    <source>
        <strain evidence="5 6">CBA3637</strain>
    </source>
</reference>
<dbReference type="PANTHER" id="PTHR38445:SF12">
    <property type="entry name" value="GNTR-FAMILY TRANSCRIPTIONAL REGULATOR"/>
    <property type="match status" value="1"/>
</dbReference>
<organism evidence="5 6">
    <name type="scientific">Aminipila terrae</name>
    <dbReference type="NCBI Taxonomy" id="2697030"/>
    <lineage>
        <taxon>Bacteria</taxon>
        <taxon>Bacillati</taxon>
        <taxon>Bacillota</taxon>
        <taxon>Clostridia</taxon>
        <taxon>Peptostreptococcales</taxon>
        <taxon>Anaerovoracaceae</taxon>
        <taxon>Aminipila</taxon>
    </lineage>
</organism>
<dbReference type="SUPFAM" id="SSF46785">
    <property type="entry name" value="Winged helix' DNA-binding domain"/>
    <property type="match status" value="1"/>
</dbReference>
<accession>A0A6P1MJ98</accession>
<dbReference type="InterPro" id="IPR036388">
    <property type="entry name" value="WH-like_DNA-bd_sf"/>
</dbReference>
<keyword evidence="6" id="KW-1185">Reference proteome</keyword>
<dbReference type="InterPro" id="IPR000524">
    <property type="entry name" value="Tscrpt_reg_HTH_GntR"/>
</dbReference>
<dbReference type="KEGG" id="amic:Ami3637_04185"/>
<keyword evidence="2" id="KW-0238">DNA-binding</keyword>
<protein>
    <submittedName>
        <fullName evidence="5">GntR family transcriptional regulator</fullName>
    </submittedName>
</protein>
<evidence type="ECO:0000313" key="5">
    <source>
        <dbReference type="EMBL" id="QHI71686.1"/>
    </source>
</evidence>
<evidence type="ECO:0000313" key="6">
    <source>
        <dbReference type="Proteomes" id="UP000463883"/>
    </source>
</evidence>
<dbReference type="GO" id="GO:0003677">
    <property type="term" value="F:DNA binding"/>
    <property type="evidence" value="ECO:0007669"/>
    <property type="project" value="UniProtKB-KW"/>
</dbReference>
<dbReference type="Pfam" id="PF00392">
    <property type="entry name" value="GntR"/>
    <property type="match status" value="1"/>
</dbReference>
<sequence>MILRIDMTSDIPIYQQIRNQIVFGVAKGDIKSGDSLPTVRQLAKDIGVNPMTVNKAYGLLREEGIIVIDRRHGAQISNRGMSGHAFDQNFEHGMELLVSEARMKGAAKQDLKKYISDLIDRVYE</sequence>
<evidence type="ECO:0000259" key="4">
    <source>
        <dbReference type="PROSITE" id="PS50949"/>
    </source>
</evidence>
<dbReference type="PROSITE" id="PS50949">
    <property type="entry name" value="HTH_GNTR"/>
    <property type="match status" value="1"/>
</dbReference>
<evidence type="ECO:0000256" key="2">
    <source>
        <dbReference type="ARBA" id="ARBA00023125"/>
    </source>
</evidence>
<dbReference type="PANTHER" id="PTHR38445">
    <property type="entry name" value="HTH-TYPE TRANSCRIPTIONAL REPRESSOR YTRA"/>
    <property type="match status" value="1"/>
</dbReference>
<dbReference type="RefSeq" id="WP_162361460.1">
    <property type="nucleotide sequence ID" value="NZ_CP047591.1"/>
</dbReference>
<dbReference type="GO" id="GO:0003700">
    <property type="term" value="F:DNA-binding transcription factor activity"/>
    <property type="evidence" value="ECO:0007669"/>
    <property type="project" value="InterPro"/>
</dbReference>
<name>A0A6P1MJ98_9FIRM</name>
<evidence type="ECO:0000256" key="1">
    <source>
        <dbReference type="ARBA" id="ARBA00023015"/>
    </source>
</evidence>
<proteinExistence type="predicted"/>
<dbReference type="EMBL" id="CP047591">
    <property type="protein sequence ID" value="QHI71686.1"/>
    <property type="molecule type" value="Genomic_DNA"/>
</dbReference>
<feature type="domain" description="HTH gntR-type" evidence="4">
    <location>
        <begin position="11"/>
        <end position="79"/>
    </location>
</feature>
<dbReference type="InterPro" id="IPR036390">
    <property type="entry name" value="WH_DNA-bd_sf"/>
</dbReference>
<evidence type="ECO:0000256" key="3">
    <source>
        <dbReference type="ARBA" id="ARBA00023163"/>
    </source>
</evidence>
<dbReference type="SMART" id="SM00345">
    <property type="entry name" value="HTH_GNTR"/>
    <property type="match status" value="1"/>
</dbReference>
<dbReference type="AlphaFoldDB" id="A0A6P1MJ98"/>
<dbReference type="Proteomes" id="UP000463883">
    <property type="component" value="Chromosome"/>
</dbReference>
<dbReference type="CDD" id="cd07377">
    <property type="entry name" value="WHTH_GntR"/>
    <property type="match status" value="1"/>
</dbReference>
<keyword evidence="1" id="KW-0805">Transcription regulation</keyword>
<keyword evidence="3" id="KW-0804">Transcription</keyword>
<gene>
    <name evidence="5" type="ORF">Ami3637_04185</name>
</gene>
<dbReference type="Gene3D" id="1.10.10.10">
    <property type="entry name" value="Winged helix-like DNA-binding domain superfamily/Winged helix DNA-binding domain"/>
    <property type="match status" value="1"/>
</dbReference>